<dbReference type="PROSITE" id="PS50030">
    <property type="entry name" value="UBA"/>
    <property type="match status" value="1"/>
</dbReference>
<dbReference type="PANTHER" id="PTHR46713">
    <property type="entry name" value="F13M7.16 PROTEIN"/>
    <property type="match status" value="1"/>
</dbReference>
<evidence type="ECO:0000259" key="2">
    <source>
        <dbReference type="PROSITE" id="PS50030"/>
    </source>
</evidence>
<dbReference type="Gene3D" id="1.10.8.10">
    <property type="entry name" value="DNA helicase RuvA subunit, C-terminal domain"/>
    <property type="match status" value="1"/>
</dbReference>
<dbReference type="SUPFAM" id="SSF46934">
    <property type="entry name" value="UBA-like"/>
    <property type="match status" value="1"/>
</dbReference>
<feature type="region of interest" description="Disordered" evidence="1">
    <location>
        <begin position="164"/>
        <end position="188"/>
    </location>
</feature>
<evidence type="ECO:0000256" key="1">
    <source>
        <dbReference type="SAM" id="MobiDB-lite"/>
    </source>
</evidence>
<dbReference type="SMART" id="SM00165">
    <property type="entry name" value="UBA"/>
    <property type="match status" value="1"/>
</dbReference>
<dbReference type="SMART" id="SM00580">
    <property type="entry name" value="PUG"/>
    <property type="match status" value="1"/>
</dbReference>
<proteinExistence type="predicted"/>
<feature type="domain" description="UBA" evidence="2">
    <location>
        <begin position="116"/>
        <end position="157"/>
    </location>
</feature>
<dbReference type="InterPro" id="IPR036339">
    <property type="entry name" value="PUB-like_dom_sf"/>
</dbReference>
<dbReference type="AlphaFoldDB" id="A0AAW1P3Z4"/>
<evidence type="ECO:0000313" key="3">
    <source>
        <dbReference type="EMBL" id="KAK9803636.1"/>
    </source>
</evidence>
<dbReference type="Pfam" id="PF22562">
    <property type="entry name" value="UBA_7"/>
    <property type="match status" value="1"/>
</dbReference>
<sequence>MALSLVCKQCNTQLRSVEEAQSHGEVTGHSQFEESTEPVLSLVCTKCGKPCRSQTEKDIHTKRTGHANFVDKTDEATAMDTEGEMKEAAKALKEEAGLGGGSADAADKEVLMVPPPVDVGLRQQLEDMGFSANRATRALHFTGTDNVEQAVNWIMEHENDKDLDEPLLVPEGGPPKRKLSPEEARKEAEELVRKAKANREKEEAELAKVREQERIRSGKELLAAKRLEDELRLKRNVEERRREKEEEARARGRIRQKLEEDRRARRIAKGLPPELTEEEKAAEAAKAKPKAPPAVRMGIAAKPVTLIDNMRSTLVAMKKQYGEGPDAERLKTCQNTLMKYCANVAKDPSEEKFRKIRLSNAAFQTRVGSLQGGVEFLELIGFKRSPDGESLELLRNAVDMEVINAAGAELQNALTNPFFGAL</sequence>
<feature type="region of interest" description="Disordered" evidence="1">
    <location>
        <begin position="267"/>
        <end position="289"/>
    </location>
</feature>
<reference evidence="3 4" key="1">
    <citation type="journal article" date="2024" name="Nat. Commun.">
        <title>Phylogenomics reveals the evolutionary origins of lichenization in chlorophyte algae.</title>
        <authorList>
            <person name="Puginier C."/>
            <person name="Libourel C."/>
            <person name="Otte J."/>
            <person name="Skaloud P."/>
            <person name="Haon M."/>
            <person name="Grisel S."/>
            <person name="Petersen M."/>
            <person name="Berrin J.G."/>
            <person name="Delaux P.M."/>
            <person name="Dal Grande F."/>
            <person name="Keller J."/>
        </authorList>
    </citation>
    <scope>NUCLEOTIDE SEQUENCE [LARGE SCALE GENOMIC DNA]</scope>
    <source>
        <strain evidence="3 4">SAG 2043</strain>
    </source>
</reference>
<dbReference type="InterPro" id="IPR057766">
    <property type="entry name" value="Znf-C2H2_OTU1-like_C"/>
</dbReference>
<gene>
    <name evidence="3" type="ORF">WJX72_007545</name>
</gene>
<dbReference type="InterPro" id="IPR015940">
    <property type="entry name" value="UBA"/>
</dbReference>
<dbReference type="EMBL" id="JALJOR010000020">
    <property type="protein sequence ID" value="KAK9803636.1"/>
    <property type="molecule type" value="Genomic_DNA"/>
</dbReference>
<organism evidence="3 4">
    <name type="scientific">[Myrmecia] bisecta</name>
    <dbReference type="NCBI Taxonomy" id="41462"/>
    <lineage>
        <taxon>Eukaryota</taxon>
        <taxon>Viridiplantae</taxon>
        <taxon>Chlorophyta</taxon>
        <taxon>core chlorophytes</taxon>
        <taxon>Trebouxiophyceae</taxon>
        <taxon>Trebouxiales</taxon>
        <taxon>Trebouxiaceae</taxon>
        <taxon>Myrmecia</taxon>
    </lineage>
</organism>
<dbReference type="Proteomes" id="UP001489004">
    <property type="component" value="Unassembled WGS sequence"/>
</dbReference>
<dbReference type="CDD" id="cd14290">
    <property type="entry name" value="UBA_PUB_plant"/>
    <property type="match status" value="1"/>
</dbReference>
<name>A0AAW1P3Z4_9CHLO</name>
<protein>
    <recommendedName>
        <fullName evidence="2">UBA domain-containing protein</fullName>
    </recommendedName>
</protein>
<dbReference type="PANTHER" id="PTHR46713:SF1">
    <property type="entry name" value="F13M7.16 PROTEIN"/>
    <property type="match status" value="1"/>
</dbReference>
<comment type="caution">
    <text evidence="3">The sequence shown here is derived from an EMBL/GenBank/DDBJ whole genome shotgun (WGS) entry which is preliminary data.</text>
</comment>
<dbReference type="SUPFAM" id="SSF143503">
    <property type="entry name" value="PUG domain-like"/>
    <property type="match status" value="1"/>
</dbReference>
<keyword evidence="4" id="KW-1185">Reference proteome</keyword>
<dbReference type="Gene3D" id="1.20.58.2190">
    <property type="match status" value="1"/>
</dbReference>
<evidence type="ECO:0000313" key="4">
    <source>
        <dbReference type="Proteomes" id="UP001489004"/>
    </source>
</evidence>
<dbReference type="InterPro" id="IPR009060">
    <property type="entry name" value="UBA-like_sf"/>
</dbReference>
<dbReference type="Pfam" id="PF24560">
    <property type="entry name" value="zf-C2H2_OTU1_C"/>
    <property type="match status" value="1"/>
</dbReference>
<dbReference type="Pfam" id="PF09409">
    <property type="entry name" value="PUB"/>
    <property type="match status" value="1"/>
</dbReference>
<feature type="compositionally biased region" description="Basic and acidic residues" evidence="1">
    <location>
        <begin position="179"/>
        <end position="188"/>
    </location>
</feature>
<dbReference type="InterPro" id="IPR018997">
    <property type="entry name" value="PUB_domain"/>
</dbReference>
<accession>A0AAW1P3Z4</accession>